<dbReference type="InterPro" id="IPR050951">
    <property type="entry name" value="Retrovirus_Pol_polyprotein"/>
</dbReference>
<reference evidence="4" key="1">
    <citation type="journal article" date="2022" name="bioRxiv">
        <title>Sequencing and chromosome-scale assembly of the giantPleurodeles waltlgenome.</title>
        <authorList>
            <person name="Brown T."/>
            <person name="Elewa A."/>
            <person name="Iarovenko S."/>
            <person name="Subramanian E."/>
            <person name="Araus A.J."/>
            <person name="Petzold A."/>
            <person name="Susuki M."/>
            <person name="Suzuki K.-i.T."/>
            <person name="Hayashi T."/>
            <person name="Toyoda A."/>
            <person name="Oliveira C."/>
            <person name="Osipova E."/>
            <person name="Leigh N.D."/>
            <person name="Simon A."/>
            <person name="Yun M.H."/>
        </authorList>
    </citation>
    <scope>NUCLEOTIDE SEQUENCE</scope>
    <source>
        <strain evidence="4">20211129_DDA</strain>
        <tissue evidence="4">Liver</tissue>
    </source>
</reference>
<dbReference type="InterPro" id="IPR036875">
    <property type="entry name" value="Znf_CCHC_sf"/>
</dbReference>
<accession>A0AAV7MJ07</accession>
<keyword evidence="1" id="KW-0863">Zinc-finger</keyword>
<dbReference type="EMBL" id="JANPWB010000013">
    <property type="protein sequence ID" value="KAJ1103331.1"/>
    <property type="molecule type" value="Genomic_DNA"/>
</dbReference>
<dbReference type="PANTHER" id="PTHR37984">
    <property type="entry name" value="PROTEIN CBG26694"/>
    <property type="match status" value="1"/>
</dbReference>
<dbReference type="Proteomes" id="UP001066276">
    <property type="component" value="Chromosome 9"/>
</dbReference>
<keyword evidence="1" id="KW-0479">Metal-binding</keyword>
<organism evidence="4 5">
    <name type="scientific">Pleurodeles waltl</name>
    <name type="common">Iberian ribbed newt</name>
    <dbReference type="NCBI Taxonomy" id="8319"/>
    <lineage>
        <taxon>Eukaryota</taxon>
        <taxon>Metazoa</taxon>
        <taxon>Chordata</taxon>
        <taxon>Craniata</taxon>
        <taxon>Vertebrata</taxon>
        <taxon>Euteleostomi</taxon>
        <taxon>Amphibia</taxon>
        <taxon>Batrachia</taxon>
        <taxon>Caudata</taxon>
        <taxon>Salamandroidea</taxon>
        <taxon>Salamandridae</taxon>
        <taxon>Pleurodelinae</taxon>
        <taxon>Pleurodeles</taxon>
    </lineage>
</organism>
<dbReference type="AlphaFoldDB" id="A0AAV7MJ07"/>
<evidence type="ECO:0000256" key="1">
    <source>
        <dbReference type="PROSITE-ProRule" id="PRU00047"/>
    </source>
</evidence>
<keyword evidence="1" id="KW-0862">Zinc</keyword>
<evidence type="ECO:0000313" key="5">
    <source>
        <dbReference type="Proteomes" id="UP001066276"/>
    </source>
</evidence>
<comment type="caution">
    <text evidence="4">The sequence shown here is derived from an EMBL/GenBank/DDBJ whole genome shotgun (WGS) entry which is preliminary data.</text>
</comment>
<dbReference type="Gene3D" id="4.10.60.10">
    <property type="entry name" value="Zinc finger, CCHC-type"/>
    <property type="match status" value="1"/>
</dbReference>
<name>A0AAV7MJ07_PLEWA</name>
<feature type="region of interest" description="Disordered" evidence="2">
    <location>
        <begin position="42"/>
        <end position="102"/>
    </location>
</feature>
<dbReference type="GO" id="GO:0003676">
    <property type="term" value="F:nucleic acid binding"/>
    <property type="evidence" value="ECO:0007669"/>
    <property type="project" value="InterPro"/>
</dbReference>
<dbReference type="SMART" id="SM00343">
    <property type="entry name" value="ZnF_C2HC"/>
    <property type="match status" value="2"/>
</dbReference>
<dbReference type="SUPFAM" id="SSF57756">
    <property type="entry name" value="Retrovirus zinc finger-like domains"/>
    <property type="match status" value="1"/>
</dbReference>
<evidence type="ECO:0000259" key="3">
    <source>
        <dbReference type="PROSITE" id="PS50158"/>
    </source>
</evidence>
<proteinExistence type="predicted"/>
<dbReference type="PROSITE" id="PS50158">
    <property type="entry name" value="ZF_CCHC"/>
    <property type="match status" value="1"/>
</dbReference>
<dbReference type="GO" id="GO:0008270">
    <property type="term" value="F:zinc ion binding"/>
    <property type="evidence" value="ECO:0007669"/>
    <property type="project" value="UniProtKB-KW"/>
</dbReference>
<gene>
    <name evidence="4" type="ORF">NDU88_000757</name>
</gene>
<dbReference type="PANTHER" id="PTHR37984:SF9">
    <property type="entry name" value="INTEGRASE CATALYTIC DOMAIN-CONTAINING PROTEIN"/>
    <property type="match status" value="1"/>
</dbReference>
<protein>
    <recommendedName>
        <fullName evidence="3">CCHC-type domain-containing protein</fullName>
    </recommendedName>
</protein>
<keyword evidence="5" id="KW-1185">Reference proteome</keyword>
<sequence length="491" mass="52855">MQRRLDPKNGGERGIPTIAAFLSLLLPFLAFKSCPRLHGATFDPQPGLDPPRGPGPHFEPEGTAGGGASAVAAVLLSPPGRPSSVPRARQDRRGATASWPAPGNQCAGAVPLTWCSLSGSGHAGPPVTGVRGRSTAQAPWGFSPLPRLVAVASGGAAGPTSAQPGVSRCGRHLLFPSRDQSDRRAGAGFRIPARLPHPTLQGIPGSQGCLERRLSAHLDRGHDEDVMTYVTALRGLVVTCDLRDLNDSLIRDQIVCCTNNKKVDEKLLSIDPSLEESIQIARSMEHTEAWMKEIEIAKSYMRDSNKETTVEVKEFKGKKQEKFVGNTGVKATEKKNLNIICYRCGCPGHIASSSMCAARILTCRVCGRRGHMAKVCRSKGKVLNNSVKSVDDIKDDHEEIVLTISDTEKSSQQNVESISNENLKRESSGKLEKAHCTTVLESVIVKVLVDSGSLFTLISKEIYEDVLKGKIEDFQSADVRAVGYGGKRIDI</sequence>
<evidence type="ECO:0000313" key="4">
    <source>
        <dbReference type="EMBL" id="KAJ1103331.1"/>
    </source>
</evidence>
<dbReference type="InterPro" id="IPR001878">
    <property type="entry name" value="Znf_CCHC"/>
</dbReference>
<evidence type="ECO:0000256" key="2">
    <source>
        <dbReference type="SAM" id="MobiDB-lite"/>
    </source>
</evidence>
<feature type="domain" description="CCHC-type" evidence="3">
    <location>
        <begin position="363"/>
        <end position="378"/>
    </location>
</feature>